<protein>
    <recommendedName>
        <fullName evidence="3">Pyruvate decarboxylase</fullName>
    </recommendedName>
</protein>
<comment type="similarity">
    <text evidence="2 10">Belongs to the TPP enzyme family.</text>
</comment>
<comment type="caution">
    <text evidence="14">The sequence shown here is derived from an EMBL/GenBank/DDBJ whole genome shotgun (WGS) entry which is preliminary data.</text>
</comment>
<keyword evidence="7 10" id="KW-0786">Thiamine pyrophosphate</keyword>
<dbReference type="InterPro" id="IPR012000">
    <property type="entry name" value="Thiamin_PyroP_enz_cen_dom"/>
</dbReference>
<feature type="binding site" evidence="9">
    <location>
        <position position="488"/>
    </location>
    <ligand>
        <name>Mg(2+)</name>
        <dbReference type="ChEBI" id="CHEBI:18420"/>
    </ligand>
</feature>
<evidence type="ECO:0000256" key="7">
    <source>
        <dbReference type="ARBA" id="ARBA00023052"/>
    </source>
</evidence>
<reference evidence="14 15" key="1">
    <citation type="journal article" date="2021" name="Nat. Commun.">
        <title>Genetic determinants of endophytism in the Arabidopsis root mycobiome.</title>
        <authorList>
            <person name="Mesny F."/>
            <person name="Miyauchi S."/>
            <person name="Thiergart T."/>
            <person name="Pickel B."/>
            <person name="Atanasova L."/>
            <person name="Karlsson M."/>
            <person name="Huettel B."/>
            <person name="Barry K.W."/>
            <person name="Haridas S."/>
            <person name="Chen C."/>
            <person name="Bauer D."/>
            <person name="Andreopoulos W."/>
            <person name="Pangilinan J."/>
            <person name="LaButti K."/>
            <person name="Riley R."/>
            <person name="Lipzen A."/>
            <person name="Clum A."/>
            <person name="Drula E."/>
            <person name="Henrissat B."/>
            <person name="Kohler A."/>
            <person name="Grigoriev I.V."/>
            <person name="Martin F.M."/>
            <person name="Hacquard S."/>
        </authorList>
    </citation>
    <scope>NUCLEOTIDE SEQUENCE [LARGE SCALE GENOMIC DNA]</scope>
    <source>
        <strain evidence="14 15">MPI-CAGE-CH-0241</strain>
    </source>
</reference>
<dbReference type="GO" id="GO:0000287">
    <property type="term" value="F:magnesium ion binding"/>
    <property type="evidence" value="ECO:0007669"/>
    <property type="project" value="InterPro"/>
</dbReference>
<dbReference type="GO" id="GO:0030976">
    <property type="term" value="F:thiamine pyrophosphate binding"/>
    <property type="evidence" value="ECO:0007669"/>
    <property type="project" value="InterPro"/>
</dbReference>
<dbReference type="GO" id="GO:0000949">
    <property type="term" value="P:aromatic amino acid family catabolic process to alcohol via Ehrlich pathway"/>
    <property type="evidence" value="ECO:0007669"/>
    <property type="project" value="TreeGrafter"/>
</dbReference>
<evidence type="ECO:0000256" key="8">
    <source>
        <dbReference type="ARBA" id="ARBA00023239"/>
    </source>
</evidence>
<dbReference type="SUPFAM" id="SSF52467">
    <property type="entry name" value="DHS-like NAD/FAD-binding domain"/>
    <property type="match status" value="1"/>
</dbReference>
<dbReference type="Pfam" id="PF02775">
    <property type="entry name" value="TPP_enzyme_C"/>
    <property type="match status" value="1"/>
</dbReference>
<dbReference type="Pfam" id="PF00205">
    <property type="entry name" value="TPP_enzyme_M"/>
    <property type="match status" value="1"/>
</dbReference>
<feature type="domain" description="Thiamine pyrophosphate enzyme central" evidence="11">
    <location>
        <begin position="227"/>
        <end position="340"/>
    </location>
</feature>
<dbReference type="CDD" id="cd02005">
    <property type="entry name" value="TPP_PDC_IPDC"/>
    <property type="match status" value="1"/>
</dbReference>
<dbReference type="InterPro" id="IPR047213">
    <property type="entry name" value="TPP_PYR_PDC_IPDC-like"/>
</dbReference>
<dbReference type="CDD" id="cd07038">
    <property type="entry name" value="TPP_PYR_PDC_IPDC_like"/>
    <property type="match status" value="1"/>
</dbReference>
<dbReference type="Gene3D" id="3.40.50.1220">
    <property type="entry name" value="TPP-binding domain"/>
    <property type="match status" value="1"/>
</dbReference>
<dbReference type="InterPro" id="IPR012110">
    <property type="entry name" value="PDC/IPDC-like"/>
</dbReference>
<dbReference type="GO" id="GO:0005829">
    <property type="term" value="C:cytosol"/>
    <property type="evidence" value="ECO:0007669"/>
    <property type="project" value="TreeGrafter"/>
</dbReference>
<evidence type="ECO:0000256" key="10">
    <source>
        <dbReference type="RuleBase" id="RU362132"/>
    </source>
</evidence>
<evidence type="ECO:0000256" key="1">
    <source>
        <dbReference type="ARBA" id="ARBA00001964"/>
    </source>
</evidence>
<keyword evidence="4 9" id="KW-0479">Metal-binding</keyword>
<accession>A0A9P8W025</accession>
<dbReference type="FunFam" id="3.40.50.970:FF:000024">
    <property type="entry name" value="Pyruvate decarboxylase isozyme"/>
    <property type="match status" value="1"/>
</dbReference>
<evidence type="ECO:0000313" key="15">
    <source>
        <dbReference type="Proteomes" id="UP000777438"/>
    </source>
</evidence>
<dbReference type="InterPro" id="IPR011766">
    <property type="entry name" value="TPP_enzyme_TPP-bd"/>
</dbReference>
<feature type="domain" description="Thiamine pyrophosphate enzyme TPP-binding" evidence="12">
    <location>
        <begin position="425"/>
        <end position="499"/>
    </location>
</feature>
<comment type="cofactor">
    <cofactor evidence="9">
        <name>Mg(2+)</name>
        <dbReference type="ChEBI" id="CHEBI:18420"/>
    </cofactor>
    <text evidence="9">Binds 1 Mg(2+) per subunit.</text>
</comment>
<evidence type="ECO:0000256" key="5">
    <source>
        <dbReference type="ARBA" id="ARBA00022793"/>
    </source>
</evidence>
<feature type="domain" description="Thiamine pyrophosphate enzyme N-terminal TPP-binding" evidence="13">
    <location>
        <begin position="9"/>
        <end position="115"/>
    </location>
</feature>
<dbReference type="OrthoDB" id="308383at2759"/>
<dbReference type="Pfam" id="PF02776">
    <property type="entry name" value="TPP_enzyme_N"/>
    <property type="match status" value="1"/>
</dbReference>
<comment type="cofactor">
    <cofactor evidence="1">
        <name>thiamine diphosphate</name>
        <dbReference type="ChEBI" id="CHEBI:58937"/>
    </cofactor>
</comment>
<dbReference type="PIRSF" id="PIRSF036565">
    <property type="entry name" value="Pyruvt_ip_decrb"/>
    <property type="match status" value="1"/>
</dbReference>
<proteinExistence type="inferred from homology"/>
<gene>
    <name evidence="14" type="ORF">B0T10DRAFT_491157</name>
</gene>
<evidence type="ECO:0000256" key="4">
    <source>
        <dbReference type="ARBA" id="ARBA00022723"/>
    </source>
</evidence>
<evidence type="ECO:0000256" key="6">
    <source>
        <dbReference type="ARBA" id="ARBA00022842"/>
    </source>
</evidence>
<evidence type="ECO:0000259" key="12">
    <source>
        <dbReference type="Pfam" id="PF02775"/>
    </source>
</evidence>
<dbReference type="AlphaFoldDB" id="A0A9P8W025"/>
<dbReference type="GO" id="GO:0004737">
    <property type="term" value="F:pyruvate decarboxylase activity"/>
    <property type="evidence" value="ECO:0007669"/>
    <property type="project" value="TreeGrafter"/>
</dbReference>
<dbReference type="EMBL" id="JAGPYM010000016">
    <property type="protein sequence ID" value="KAH6886426.1"/>
    <property type="molecule type" value="Genomic_DNA"/>
</dbReference>
<keyword evidence="15" id="KW-1185">Reference proteome</keyword>
<dbReference type="Proteomes" id="UP000777438">
    <property type="component" value="Unassembled WGS sequence"/>
</dbReference>
<evidence type="ECO:0000256" key="2">
    <source>
        <dbReference type="ARBA" id="ARBA00007812"/>
    </source>
</evidence>
<keyword evidence="8" id="KW-0456">Lyase</keyword>
<dbReference type="InterPro" id="IPR047214">
    <property type="entry name" value="TPP_PDC_IPDC"/>
</dbReference>
<dbReference type="PANTHER" id="PTHR43452:SF11">
    <property type="entry name" value="PYRUVATE DECARBOXYLASE"/>
    <property type="match status" value="1"/>
</dbReference>
<evidence type="ECO:0000256" key="3">
    <source>
        <dbReference type="ARBA" id="ARBA00014422"/>
    </source>
</evidence>
<evidence type="ECO:0000256" key="9">
    <source>
        <dbReference type="PIRSR" id="PIRSR036565-2"/>
    </source>
</evidence>
<organism evidence="14 15">
    <name type="scientific">Thelonectria olida</name>
    <dbReference type="NCBI Taxonomy" id="1576542"/>
    <lineage>
        <taxon>Eukaryota</taxon>
        <taxon>Fungi</taxon>
        <taxon>Dikarya</taxon>
        <taxon>Ascomycota</taxon>
        <taxon>Pezizomycotina</taxon>
        <taxon>Sordariomycetes</taxon>
        <taxon>Hypocreomycetidae</taxon>
        <taxon>Hypocreales</taxon>
        <taxon>Nectriaceae</taxon>
        <taxon>Thelonectria</taxon>
    </lineage>
</organism>
<dbReference type="PANTHER" id="PTHR43452">
    <property type="entry name" value="PYRUVATE DECARBOXYLASE"/>
    <property type="match status" value="1"/>
</dbReference>
<dbReference type="InterPro" id="IPR012001">
    <property type="entry name" value="Thiamin_PyroP_enz_TPP-bd_dom"/>
</dbReference>
<feature type="binding site" evidence="9">
    <location>
        <position position="461"/>
    </location>
    <ligand>
        <name>Mg(2+)</name>
        <dbReference type="ChEBI" id="CHEBI:18420"/>
    </ligand>
</feature>
<sequence>MAPTVPLVRYLFSRLRQQHVKHIYGVPGDFLLRALDHVPPSGLRFVGCCNELNAGYAADGYARVRRHRHGNRGLGALFTTYGVGELSAANAVAGSYAEHVPVVHIVGTPGRKALDASAAAGGRDKRHLHIHHTMADGRAGVFRDIARKFTVAQLNLGDVRASDMPRCIDGVLNEALSQSRPVYIELPSDMAQLEVSSHALQTPLDGKSQILDEEGGQPPKDVIVAAEELLQKIQSAQQPLILVDRGAGVADLRKEINDFVRQSNLPTLVMPSGISMVDADLPPYYGVHSGDVGSINTMPSVESSDLVLAIGPMFSDTQTLGWQTVPAREKMVIIDKHHVDGQRVDVEALLRLLTSQVPSRALSNRNTELLGNFRSLKASINKPEDPVDQTNLYRRLNDFLQPNDLVLLGNATPILGGRDLIPPSKTQIIASGVWFSIGHMLPAALGAAQAHDGRTILLDGDGSFQVTAQELSTMIHQRVDATIFIFNNSGYTYERFIHGMDASYNDVAPWAYLKAPEFFGAPADYPVRMDTVSTWGDLNKLLEDESFQRGKGLRLVDLKVGKHDIPMSFKAMFNRAASQL</sequence>
<keyword evidence="5" id="KW-0210">Decarboxylase</keyword>
<keyword evidence="6 9" id="KW-0460">Magnesium</keyword>
<evidence type="ECO:0000259" key="11">
    <source>
        <dbReference type="Pfam" id="PF00205"/>
    </source>
</evidence>
<evidence type="ECO:0000259" key="13">
    <source>
        <dbReference type="Pfam" id="PF02776"/>
    </source>
</evidence>
<feature type="binding site" evidence="9">
    <location>
        <position position="490"/>
    </location>
    <ligand>
        <name>Mg(2+)</name>
        <dbReference type="ChEBI" id="CHEBI:18420"/>
    </ligand>
</feature>
<dbReference type="InterPro" id="IPR029061">
    <property type="entry name" value="THDP-binding"/>
</dbReference>
<dbReference type="GO" id="GO:0005634">
    <property type="term" value="C:nucleus"/>
    <property type="evidence" value="ECO:0007669"/>
    <property type="project" value="TreeGrafter"/>
</dbReference>
<evidence type="ECO:0000313" key="14">
    <source>
        <dbReference type="EMBL" id="KAH6886426.1"/>
    </source>
</evidence>
<dbReference type="SUPFAM" id="SSF52518">
    <property type="entry name" value="Thiamin diphosphate-binding fold (THDP-binding)"/>
    <property type="match status" value="2"/>
</dbReference>
<name>A0A9P8W025_9HYPO</name>
<dbReference type="Gene3D" id="3.40.50.970">
    <property type="match status" value="2"/>
</dbReference>
<dbReference type="InterPro" id="IPR029035">
    <property type="entry name" value="DHS-like_NAD/FAD-binding_dom"/>
</dbReference>